<reference evidence="2" key="1">
    <citation type="submission" date="2023-10" db="EMBL/GenBank/DDBJ databases">
        <title>Genome assembly of Pristionchus species.</title>
        <authorList>
            <person name="Yoshida K."/>
            <person name="Sommer R.J."/>
        </authorList>
    </citation>
    <scope>NUCLEOTIDE SEQUENCE</scope>
    <source>
        <strain evidence="2">RS0144</strain>
    </source>
</reference>
<gene>
    <name evidence="2" type="ORF">PENTCL1PPCAC_13159</name>
</gene>
<dbReference type="PROSITE" id="PS50097">
    <property type="entry name" value="BTB"/>
    <property type="match status" value="1"/>
</dbReference>
<dbReference type="Gene3D" id="3.30.710.10">
    <property type="entry name" value="Potassium Channel Kv1.1, Chain A"/>
    <property type="match status" value="1"/>
</dbReference>
<feature type="non-terminal residue" evidence="2">
    <location>
        <position position="1"/>
    </location>
</feature>
<sequence length="103" mass="12091">QLLSAQSTYFNSLFNGDFKASKQKEIEIKDSDPKSYSYSMHLFSGVFMFMISVEKTIRYLEMADKFDFQIVKEQVENSLLSNDFISIHRKILIAEEYNLEVLK</sequence>
<dbReference type="InterPro" id="IPR011333">
    <property type="entry name" value="SKP1/BTB/POZ_sf"/>
</dbReference>
<dbReference type="Proteomes" id="UP001432027">
    <property type="component" value="Unassembled WGS sequence"/>
</dbReference>
<evidence type="ECO:0000313" key="3">
    <source>
        <dbReference type="Proteomes" id="UP001432027"/>
    </source>
</evidence>
<dbReference type="SUPFAM" id="SSF54695">
    <property type="entry name" value="POZ domain"/>
    <property type="match status" value="1"/>
</dbReference>
<dbReference type="EMBL" id="BTSX01000003">
    <property type="protein sequence ID" value="GMS90984.1"/>
    <property type="molecule type" value="Genomic_DNA"/>
</dbReference>
<feature type="domain" description="BTB" evidence="1">
    <location>
        <begin position="1"/>
        <end position="59"/>
    </location>
</feature>
<protein>
    <recommendedName>
        <fullName evidence="1">BTB domain-containing protein</fullName>
    </recommendedName>
</protein>
<name>A0AAV5TDV1_9BILA</name>
<proteinExistence type="predicted"/>
<dbReference type="PANTHER" id="PTHR22744">
    <property type="entry name" value="HELIX LOOP HELIX PROTEIN 21-RELATED"/>
    <property type="match status" value="1"/>
</dbReference>
<feature type="non-terminal residue" evidence="2">
    <location>
        <position position="103"/>
    </location>
</feature>
<dbReference type="InterPro" id="IPR000210">
    <property type="entry name" value="BTB/POZ_dom"/>
</dbReference>
<keyword evidence="3" id="KW-1185">Reference proteome</keyword>
<accession>A0AAV5TDV1</accession>
<organism evidence="2 3">
    <name type="scientific">Pristionchus entomophagus</name>
    <dbReference type="NCBI Taxonomy" id="358040"/>
    <lineage>
        <taxon>Eukaryota</taxon>
        <taxon>Metazoa</taxon>
        <taxon>Ecdysozoa</taxon>
        <taxon>Nematoda</taxon>
        <taxon>Chromadorea</taxon>
        <taxon>Rhabditida</taxon>
        <taxon>Rhabditina</taxon>
        <taxon>Diplogasteromorpha</taxon>
        <taxon>Diplogasteroidea</taxon>
        <taxon>Neodiplogasteridae</taxon>
        <taxon>Pristionchus</taxon>
    </lineage>
</organism>
<dbReference type="AlphaFoldDB" id="A0AAV5TDV1"/>
<evidence type="ECO:0000259" key="1">
    <source>
        <dbReference type="PROSITE" id="PS50097"/>
    </source>
</evidence>
<evidence type="ECO:0000313" key="2">
    <source>
        <dbReference type="EMBL" id="GMS90984.1"/>
    </source>
</evidence>
<dbReference type="PANTHER" id="PTHR22744:SF14">
    <property type="entry name" value="BTB DOMAIN-CONTAINING PROTEIN-RELATED"/>
    <property type="match status" value="1"/>
</dbReference>
<comment type="caution">
    <text evidence="2">The sequence shown here is derived from an EMBL/GenBank/DDBJ whole genome shotgun (WGS) entry which is preliminary data.</text>
</comment>
<dbReference type="Pfam" id="PF00651">
    <property type="entry name" value="BTB"/>
    <property type="match status" value="1"/>
</dbReference>